<dbReference type="PROSITE" id="PS51257">
    <property type="entry name" value="PROKAR_LIPOPROTEIN"/>
    <property type="match status" value="1"/>
</dbReference>
<gene>
    <name evidence="2" type="ORF">QUV91_10340</name>
</gene>
<feature type="region of interest" description="Disordered" evidence="1">
    <location>
        <begin position="49"/>
        <end position="143"/>
    </location>
</feature>
<evidence type="ECO:0000313" key="3">
    <source>
        <dbReference type="Proteomes" id="UP001529257"/>
    </source>
</evidence>
<accession>A0ABT7U283</accession>
<organism evidence="2 3">
    <name type="scientific">Actinomyces viscosus</name>
    <dbReference type="NCBI Taxonomy" id="1656"/>
    <lineage>
        <taxon>Bacteria</taxon>
        <taxon>Bacillati</taxon>
        <taxon>Actinomycetota</taxon>
        <taxon>Actinomycetes</taxon>
        <taxon>Actinomycetales</taxon>
        <taxon>Actinomycetaceae</taxon>
        <taxon>Actinomyces</taxon>
    </lineage>
</organism>
<evidence type="ECO:0008006" key="4">
    <source>
        <dbReference type="Google" id="ProtNLM"/>
    </source>
</evidence>
<comment type="caution">
    <text evidence="2">The sequence shown here is derived from an EMBL/GenBank/DDBJ whole genome shotgun (WGS) entry which is preliminary data.</text>
</comment>
<evidence type="ECO:0000313" key="2">
    <source>
        <dbReference type="EMBL" id="MDM8077445.1"/>
    </source>
</evidence>
<reference evidence="3" key="1">
    <citation type="submission" date="2023-06" db="EMBL/GenBank/DDBJ databases">
        <title>Identification and characterization of horizontal gene transfer across gut microbiota members of farm animals based on homology search.</title>
        <authorList>
            <person name="Zeman M."/>
            <person name="Kubasova T."/>
            <person name="Jahodarova E."/>
            <person name="Nykrynova M."/>
            <person name="Rychlik I."/>
        </authorList>
    </citation>
    <scope>NUCLEOTIDE SEQUENCE [LARGE SCALE GENOMIC DNA]</scope>
    <source>
        <strain evidence="3">ET81</strain>
    </source>
</reference>
<sequence>MHTRIQGQRVVVSTVTAAAAALWIGGIAGCASDNGNTDADYVKVCKDPATGERVEDEKCDDDTGPASHSHSHSHPHWVYMPISRGSSVSAPGVGQKVPSGYSDSKPSSSSKVTTSDRSGGSYSRGSGTRHGGFGSGSKGGSGS</sequence>
<keyword evidence="3" id="KW-1185">Reference proteome</keyword>
<protein>
    <recommendedName>
        <fullName evidence="4">Lipoprotein</fullName>
    </recommendedName>
</protein>
<dbReference type="EMBL" id="JAUDBR010000016">
    <property type="protein sequence ID" value="MDM8077445.1"/>
    <property type="molecule type" value="Genomic_DNA"/>
</dbReference>
<evidence type="ECO:0000256" key="1">
    <source>
        <dbReference type="SAM" id="MobiDB-lite"/>
    </source>
</evidence>
<dbReference type="RefSeq" id="WP_289597269.1">
    <property type="nucleotide sequence ID" value="NZ_JAUDBR010000016.1"/>
</dbReference>
<name>A0ABT7U283_ACTVI</name>
<feature type="compositionally biased region" description="Low complexity" evidence="1">
    <location>
        <begin position="97"/>
        <end position="126"/>
    </location>
</feature>
<feature type="compositionally biased region" description="Gly residues" evidence="1">
    <location>
        <begin position="128"/>
        <end position="143"/>
    </location>
</feature>
<proteinExistence type="predicted"/>
<dbReference type="Proteomes" id="UP001529257">
    <property type="component" value="Unassembled WGS sequence"/>
</dbReference>